<keyword evidence="2" id="KW-0812">Transmembrane</keyword>
<proteinExistence type="predicted"/>
<dbReference type="EMBL" id="AP006861">
    <property type="protein sequence ID" value="BAE80987.1"/>
    <property type="molecule type" value="Genomic_DNA"/>
</dbReference>
<dbReference type="AlphaFoldDB" id="Q255Q1"/>
<gene>
    <name evidence="3" type="ordered locus">CF0215</name>
</gene>
<feature type="transmembrane region" description="Helical" evidence="2">
    <location>
        <begin position="27"/>
        <end position="53"/>
    </location>
</feature>
<keyword evidence="1" id="KW-0175">Coiled coil</keyword>
<dbReference type="RefSeq" id="WP_011457769.1">
    <property type="nucleotide sequence ID" value="NC_007899.1"/>
</dbReference>
<feature type="coiled-coil region" evidence="1">
    <location>
        <begin position="142"/>
        <end position="183"/>
    </location>
</feature>
<dbReference type="OrthoDB" id="18091at2"/>
<dbReference type="HOGENOM" id="CLU_044960_0_0_0"/>
<dbReference type="Proteomes" id="UP000001260">
    <property type="component" value="Chromosome"/>
</dbReference>
<dbReference type="KEGG" id="cfe:BAE80987.1"/>
<accession>Q255Q1</accession>
<sequence>MVCASLCCYLKSENSEKRCCNFSASRVRLVATIVSVMVSLLMLSGAITLAILFGAQLGILYSTVIIGLSVVIGILLITASLKCFTCLALVPQSPRISGQALRGCGEDMEAQHISVGALEDFDTIETALSSELLEYSQKDPAYQDLEDKLARVKENLAAAKIAFAIAAEECRRLENLCKDVEADASINSQYRESSLALWRACLEHVQALQAYECCLDQLSDMHQLNDSQRVAPQREKDVKIRIYTLENRLTLCGEEFDILCAESGLEHEKQGQQSDRKNGHQGQIENFSCLKEEKSHPPCDMDETRVTADEEIRDIDTSCTQHYSVFNTTNVEIADMVLEEEELLNTVIIVDEDIFMDANENLSELSD</sequence>
<keyword evidence="2" id="KW-0472">Membrane</keyword>
<evidence type="ECO:0000313" key="3">
    <source>
        <dbReference type="EMBL" id="BAE80987.1"/>
    </source>
</evidence>
<evidence type="ECO:0000313" key="4">
    <source>
        <dbReference type="Proteomes" id="UP000001260"/>
    </source>
</evidence>
<keyword evidence="2" id="KW-1133">Transmembrane helix</keyword>
<reference evidence="3 4" key="1">
    <citation type="journal article" date="2006" name="DNA Res.">
        <title>Genome sequence of the cat pathogen, Chlamydophila felis.</title>
        <authorList>
            <person name="Azuma Y."/>
            <person name="Hirakawa H."/>
            <person name="Yamashita A."/>
            <person name="Cai Y."/>
            <person name="Rahman M.A."/>
            <person name="Suzuki H."/>
            <person name="Mitaku S."/>
            <person name="Toh H."/>
            <person name="Goto S."/>
            <person name="Murakami T."/>
            <person name="Sugi K."/>
            <person name="Hayashi H."/>
            <person name="Fukushi H."/>
            <person name="Hattori M."/>
            <person name="Kuhara S."/>
            <person name="Shirai M."/>
        </authorList>
    </citation>
    <scope>NUCLEOTIDE SEQUENCE [LARGE SCALE GENOMIC DNA]</scope>
    <source>
        <strain evidence="3 4">Fe/C-56</strain>
    </source>
</reference>
<evidence type="ECO:0000256" key="2">
    <source>
        <dbReference type="SAM" id="Phobius"/>
    </source>
</evidence>
<protein>
    <submittedName>
        <fullName evidence="3">Uncharacterized protein</fullName>
    </submittedName>
</protein>
<organism evidence="3 4">
    <name type="scientific">Chlamydia felis (strain Fe/C-56)</name>
    <name type="common">Chlamydophila felis</name>
    <dbReference type="NCBI Taxonomy" id="264202"/>
    <lineage>
        <taxon>Bacteria</taxon>
        <taxon>Pseudomonadati</taxon>
        <taxon>Chlamydiota</taxon>
        <taxon>Chlamydiia</taxon>
        <taxon>Chlamydiales</taxon>
        <taxon>Chlamydiaceae</taxon>
        <taxon>Chlamydia/Chlamydophila group</taxon>
        <taxon>Chlamydia</taxon>
    </lineage>
</organism>
<name>Q255Q1_CHLFF</name>
<evidence type="ECO:0000256" key="1">
    <source>
        <dbReference type="SAM" id="Coils"/>
    </source>
</evidence>
<keyword evidence="4" id="KW-1185">Reference proteome</keyword>
<feature type="transmembrane region" description="Helical" evidence="2">
    <location>
        <begin position="59"/>
        <end position="90"/>
    </location>
</feature>